<name>A0A6V7PLT1_ANACO</name>
<dbReference type="EMBL" id="LR862149">
    <property type="protein sequence ID" value="CAD1831799.1"/>
    <property type="molecule type" value="Genomic_DNA"/>
</dbReference>
<accession>A0A6V7PLT1</accession>
<evidence type="ECO:0000313" key="1">
    <source>
        <dbReference type="EMBL" id="CAD1831799.1"/>
    </source>
</evidence>
<protein>
    <submittedName>
        <fullName evidence="1">Uncharacterized protein</fullName>
    </submittedName>
</protein>
<reference evidence="1" key="1">
    <citation type="submission" date="2020-07" db="EMBL/GenBank/DDBJ databases">
        <authorList>
            <person name="Lin J."/>
        </authorList>
    </citation>
    <scope>NUCLEOTIDE SEQUENCE</scope>
</reference>
<dbReference type="AlphaFoldDB" id="A0A6V7PLT1"/>
<gene>
    <name evidence="1" type="ORF">CB5_LOCUS15010</name>
</gene>
<proteinExistence type="predicted"/>
<organism evidence="1">
    <name type="scientific">Ananas comosus var. bracteatus</name>
    <name type="common">red pineapple</name>
    <dbReference type="NCBI Taxonomy" id="296719"/>
    <lineage>
        <taxon>Eukaryota</taxon>
        <taxon>Viridiplantae</taxon>
        <taxon>Streptophyta</taxon>
        <taxon>Embryophyta</taxon>
        <taxon>Tracheophyta</taxon>
        <taxon>Spermatophyta</taxon>
        <taxon>Magnoliopsida</taxon>
        <taxon>Liliopsida</taxon>
        <taxon>Poales</taxon>
        <taxon>Bromeliaceae</taxon>
        <taxon>Bromelioideae</taxon>
        <taxon>Ananas</taxon>
    </lineage>
</organism>
<sequence length="207" mass="23101">MGKDGQPFDANGNGAKGSKIDVCSELFQIFWRVVYCIPTPDSRLEERECVLSTKTSKLQVLGSWVPVPEMGYRYCFAHPRRVLSCLSSARQGTGTASPEYRYCIARVPIRSVFSRLTEARVWRARMWGTGCIRSILASIWSLEGFYTTQDVLYVVSIWRVWTRSGQASAGPRGVTAATFLNLLALRRDVKVLFRSGDVAGCRAKDSG</sequence>